<gene>
    <name evidence="3" type="ORF">E8E13_011341</name>
</gene>
<protein>
    <recommendedName>
        <fullName evidence="2">J domain-containing protein</fullName>
    </recommendedName>
</protein>
<evidence type="ECO:0000313" key="3">
    <source>
        <dbReference type="EMBL" id="KAF3008935.1"/>
    </source>
</evidence>
<feature type="compositionally biased region" description="Basic and acidic residues" evidence="1">
    <location>
        <begin position="225"/>
        <end position="244"/>
    </location>
</feature>
<dbReference type="PROSITE" id="PS50076">
    <property type="entry name" value="DNAJ_2"/>
    <property type="match status" value="1"/>
</dbReference>
<dbReference type="PANTHER" id="PTHR44144:SF1">
    <property type="entry name" value="DNAJ HOMOLOG SUBFAMILY C MEMBER 9"/>
    <property type="match status" value="1"/>
</dbReference>
<dbReference type="AlphaFoldDB" id="A0A9P4WC68"/>
<dbReference type="Proteomes" id="UP000801428">
    <property type="component" value="Unassembled WGS sequence"/>
</dbReference>
<name>A0A9P4WC68_CURKU</name>
<feature type="compositionally biased region" description="Low complexity" evidence="1">
    <location>
        <begin position="45"/>
        <end position="77"/>
    </location>
</feature>
<dbReference type="CDD" id="cd06257">
    <property type="entry name" value="DnaJ"/>
    <property type="match status" value="1"/>
</dbReference>
<feature type="compositionally biased region" description="Basic and acidic residues" evidence="1">
    <location>
        <begin position="85"/>
        <end position="110"/>
    </location>
</feature>
<organism evidence="3 4">
    <name type="scientific">Curvularia kusanoi</name>
    <name type="common">Cochliobolus kusanoi</name>
    <dbReference type="NCBI Taxonomy" id="90978"/>
    <lineage>
        <taxon>Eukaryota</taxon>
        <taxon>Fungi</taxon>
        <taxon>Dikarya</taxon>
        <taxon>Ascomycota</taxon>
        <taxon>Pezizomycotina</taxon>
        <taxon>Dothideomycetes</taxon>
        <taxon>Pleosporomycetidae</taxon>
        <taxon>Pleosporales</taxon>
        <taxon>Pleosporineae</taxon>
        <taxon>Pleosporaceae</taxon>
        <taxon>Curvularia</taxon>
    </lineage>
</organism>
<accession>A0A9P4WC68</accession>
<dbReference type="GO" id="GO:0031072">
    <property type="term" value="F:heat shock protein binding"/>
    <property type="evidence" value="ECO:0007669"/>
    <property type="project" value="TreeGrafter"/>
</dbReference>
<dbReference type="SMART" id="SM00271">
    <property type="entry name" value="DnaJ"/>
    <property type="match status" value="1"/>
</dbReference>
<dbReference type="Pfam" id="PF00226">
    <property type="entry name" value="DnaJ"/>
    <property type="match status" value="1"/>
</dbReference>
<dbReference type="EMBL" id="SWKU01000003">
    <property type="protein sequence ID" value="KAF3008935.1"/>
    <property type="molecule type" value="Genomic_DNA"/>
</dbReference>
<evidence type="ECO:0000256" key="1">
    <source>
        <dbReference type="SAM" id="MobiDB-lite"/>
    </source>
</evidence>
<proteinExistence type="predicted"/>
<feature type="compositionally biased region" description="Polar residues" evidence="1">
    <location>
        <begin position="183"/>
        <end position="195"/>
    </location>
</feature>
<dbReference type="InterPro" id="IPR001623">
    <property type="entry name" value="DnaJ_domain"/>
</dbReference>
<reference evidence="3" key="1">
    <citation type="submission" date="2019-04" db="EMBL/GenBank/DDBJ databases">
        <title>Sequencing of skin fungus with MAO and IRED activity.</title>
        <authorList>
            <person name="Marsaioli A.J."/>
            <person name="Bonatto J.M.C."/>
            <person name="Reis Junior O."/>
        </authorList>
    </citation>
    <scope>NUCLEOTIDE SEQUENCE</scope>
    <source>
        <strain evidence="3">30M1</strain>
    </source>
</reference>
<feature type="region of interest" description="Disordered" evidence="1">
    <location>
        <begin position="140"/>
        <end position="277"/>
    </location>
</feature>
<feature type="domain" description="J" evidence="2">
    <location>
        <begin position="285"/>
        <end position="346"/>
    </location>
</feature>
<evidence type="ECO:0000313" key="4">
    <source>
        <dbReference type="Proteomes" id="UP000801428"/>
    </source>
</evidence>
<dbReference type="GO" id="GO:0005737">
    <property type="term" value="C:cytoplasm"/>
    <property type="evidence" value="ECO:0007669"/>
    <property type="project" value="TreeGrafter"/>
</dbReference>
<comment type="caution">
    <text evidence="3">The sequence shown here is derived from an EMBL/GenBank/DDBJ whole genome shotgun (WGS) entry which is preliminary data.</text>
</comment>
<dbReference type="PRINTS" id="PR00625">
    <property type="entry name" value="JDOMAIN"/>
</dbReference>
<dbReference type="PANTHER" id="PTHR44144">
    <property type="entry name" value="DNAJ HOMOLOG SUBFAMILY C MEMBER 9"/>
    <property type="match status" value="1"/>
</dbReference>
<keyword evidence="4" id="KW-1185">Reference proteome</keyword>
<dbReference type="InterPro" id="IPR052594">
    <property type="entry name" value="J_domain-containing_protein"/>
</dbReference>
<dbReference type="SUPFAM" id="SSF46565">
    <property type="entry name" value="Chaperone J-domain"/>
    <property type="match status" value="1"/>
</dbReference>
<dbReference type="GO" id="GO:0005634">
    <property type="term" value="C:nucleus"/>
    <property type="evidence" value="ECO:0007669"/>
    <property type="project" value="TreeGrafter"/>
</dbReference>
<dbReference type="OrthoDB" id="10250354at2759"/>
<feature type="compositionally biased region" description="Low complexity" evidence="1">
    <location>
        <begin position="173"/>
        <end position="182"/>
    </location>
</feature>
<dbReference type="Gene3D" id="1.10.287.110">
    <property type="entry name" value="DnaJ domain"/>
    <property type="match status" value="1"/>
</dbReference>
<evidence type="ECO:0000259" key="2">
    <source>
        <dbReference type="PROSITE" id="PS50076"/>
    </source>
</evidence>
<feature type="compositionally biased region" description="Basic and acidic residues" evidence="1">
    <location>
        <begin position="196"/>
        <end position="218"/>
    </location>
</feature>
<feature type="region of interest" description="Disordered" evidence="1">
    <location>
        <begin position="30"/>
        <end position="119"/>
    </location>
</feature>
<sequence>MGDQSDKYGGGGDAMGTYIDAARRKLMDRGFSREEATKAAKRMATKAWESDSTSEVSQSSGRGRSGHSSSSTYGKSRASGLDNFDTMRDALDDDRRLAKNTRSHDSKYDETTNDQHYSYRIRAEVVSDGTSFAAYVAVSGSYSSPSTNHSSGQDSRGYLEDSRNTNTRAPRDLSSLSSRSYSKGTETPRSNYGESRSSHRDEPRSSHREDSRSYRTQEFRPSGGHADESRSKYQSDSRGYRTQEFRPSGGYHDESRSKYQSQSKSRHQSQYKGSEVSMGVKPETDLYVILGVSASATADEIKNAHRKQCLKNHPDRGGSATMMAKVNQAYDVLKDKELRAFYDRTGKIMSKASSPDA</sequence>
<dbReference type="InterPro" id="IPR036869">
    <property type="entry name" value="J_dom_sf"/>
</dbReference>